<comment type="caution">
    <text evidence="2">The sequence shown here is derived from an EMBL/GenBank/DDBJ whole genome shotgun (WGS) entry which is preliminary data.</text>
</comment>
<dbReference type="EMBL" id="VSSQ01092946">
    <property type="protein sequence ID" value="MPN37988.1"/>
    <property type="molecule type" value="Genomic_DNA"/>
</dbReference>
<gene>
    <name evidence="2" type="ORF">SDC9_185509</name>
</gene>
<name>A0A645HG24_9ZZZZ</name>
<feature type="region of interest" description="Disordered" evidence="1">
    <location>
        <begin position="24"/>
        <end position="60"/>
    </location>
</feature>
<evidence type="ECO:0000313" key="2">
    <source>
        <dbReference type="EMBL" id="MPN37988.1"/>
    </source>
</evidence>
<reference evidence="2" key="1">
    <citation type="submission" date="2019-08" db="EMBL/GenBank/DDBJ databases">
        <authorList>
            <person name="Kucharzyk K."/>
            <person name="Murdoch R.W."/>
            <person name="Higgins S."/>
            <person name="Loffler F."/>
        </authorList>
    </citation>
    <scope>NUCLEOTIDE SEQUENCE</scope>
</reference>
<feature type="compositionally biased region" description="Low complexity" evidence="1">
    <location>
        <begin position="26"/>
        <end position="41"/>
    </location>
</feature>
<organism evidence="2">
    <name type="scientific">bioreactor metagenome</name>
    <dbReference type="NCBI Taxonomy" id="1076179"/>
    <lineage>
        <taxon>unclassified sequences</taxon>
        <taxon>metagenomes</taxon>
        <taxon>ecological metagenomes</taxon>
    </lineage>
</organism>
<sequence>MPAQPGSCSARTPSVFCCRTARTRQRQSSSAWARMRGPSAFRARRRSPARASAIAQPATALSSRKKRLRWSAAATRRFRTRYISRASAPASPLCTAAMNSAQPPCLWKRRGPCRTFTLRSPRCPPPWSVKSRWRG</sequence>
<proteinExistence type="predicted"/>
<protein>
    <submittedName>
        <fullName evidence="2">Uncharacterized protein</fullName>
    </submittedName>
</protein>
<evidence type="ECO:0000256" key="1">
    <source>
        <dbReference type="SAM" id="MobiDB-lite"/>
    </source>
</evidence>
<dbReference type="AlphaFoldDB" id="A0A645HG24"/>
<accession>A0A645HG24</accession>
<feature type="compositionally biased region" description="Low complexity" evidence="1">
    <location>
        <begin position="49"/>
        <end position="60"/>
    </location>
</feature>